<name>A0A3B9IDZ2_9PROT</name>
<feature type="region of interest" description="Disordered" evidence="1">
    <location>
        <begin position="9"/>
        <end position="41"/>
    </location>
</feature>
<keyword evidence="2" id="KW-1133">Transmembrane helix</keyword>
<organism evidence="3 4">
    <name type="scientific">Tistrella mobilis</name>
    <dbReference type="NCBI Taxonomy" id="171437"/>
    <lineage>
        <taxon>Bacteria</taxon>
        <taxon>Pseudomonadati</taxon>
        <taxon>Pseudomonadota</taxon>
        <taxon>Alphaproteobacteria</taxon>
        <taxon>Geminicoccales</taxon>
        <taxon>Geminicoccaceae</taxon>
        <taxon>Tistrella</taxon>
    </lineage>
</organism>
<dbReference type="Proteomes" id="UP000257706">
    <property type="component" value="Unassembled WGS sequence"/>
</dbReference>
<sequence>MSVATCMRVSVRSRRVTRPPDAGGKPEARTDAPQDLPPEEGERLKRIEAVIEGLPAEEQAEYRRMVSQTMFSGPLPPPALYAHYEDVLPGAAERILALTEREQAHRHRFETDALHAEVRYSNLGMWLGAGVLTFVLIAACFCAYIGRGEVAIAIAGLGVAGVVSAFIRGKESHRSDQNEKP</sequence>
<dbReference type="Pfam" id="PF10097">
    <property type="entry name" value="DUF2335"/>
    <property type="match status" value="1"/>
</dbReference>
<keyword evidence="2" id="KW-0812">Transmembrane</keyword>
<dbReference type="EMBL" id="DMAI01000020">
    <property type="protein sequence ID" value="HAE46062.1"/>
    <property type="molecule type" value="Genomic_DNA"/>
</dbReference>
<reference evidence="3 4" key="1">
    <citation type="journal article" date="2018" name="Nat. Biotechnol.">
        <title>A standardized bacterial taxonomy based on genome phylogeny substantially revises the tree of life.</title>
        <authorList>
            <person name="Parks D.H."/>
            <person name="Chuvochina M."/>
            <person name="Waite D.W."/>
            <person name="Rinke C."/>
            <person name="Skarshewski A."/>
            <person name="Chaumeil P.A."/>
            <person name="Hugenholtz P."/>
        </authorList>
    </citation>
    <scope>NUCLEOTIDE SEQUENCE [LARGE SCALE GENOMIC DNA]</scope>
    <source>
        <strain evidence="3">UBA8739</strain>
    </source>
</reference>
<protein>
    <recommendedName>
        <fullName evidence="5">DUF2335 domain-containing protein</fullName>
    </recommendedName>
</protein>
<accession>A0A3B9IDZ2</accession>
<evidence type="ECO:0000256" key="1">
    <source>
        <dbReference type="SAM" id="MobiDB-lite"/>
    </source>
</evidence>
<keyword evidence="2" id="KW-0472">Membrane</keyword>
<evidence type="ECO:0000313" key="4">
    <source>
        <dbReference type="Proteomes" id="UP000257706"/>
    </source>
</evidence>
<feature type="transmembrane region" description="Helical" evidence="2">
    <location>
        <begin position="123"/>
        <end position="144"/>
    </location>
</feature>
<evidence type="ECO:0000256" key="2">
    <source>
        <dbReference type="SAM" id="Phobius"/>
    </source>
</evidence>
<dbReference type="InterPro" id="IPR019284">
    <property type="entry name" value="RP532"/>
</dbReference>
<comment type="caution">
    <text evidence="3">The sequence shown here is derived from an EMBL/GenBank/DDBJ whole genome shotgun (WGS) entry which is preliminary data.</text>
</comment>
<feature type="transmembrane region" description="Helical" evidence="2">
    <location>
        <begin position="150"/>
        <end position="167"/>
    </location>
</feature>
<dbReference type="AlphaFoldDB" id="A0A3B9IDZ2"/>
<evidence type="ECO:0008006" key="5">
    <source>
        <dbReference type="Google" id="ProtNLM"/>
    </source>
</evidence>
<gene>
    <name evidence="3" type="ORF">DCK97_01450</name>
</gene>
<proteinExistence type="predicted"/>
<evidence type="ECO:0000313" key="3">
    <source>
        <dbReference type="EMBL" id="HAE46062.1"/>
    </source>
</evidence>